<keyword evidence="2 7" id="KW-0808">Transferase</keyword>
<evidence type="ECO:0000313" key="10">
    <source>
        <dbReference type="Proteomes" id="UP000295192"/>
    </source>
</evidence>
<dbReference type="EMBL" id="LSRL02000030">
    <property type="protein sequence ID" value="TDG48688.1"/>
    <property type="molecule type" value="Genomic_DNA"/>
</dbReference>
<keyword evidence="10" id="KW-1185">Reference proteome</keyword>
<evidence type="ECO:0000256" key="4">
    <source>
        <dbReference type="ARBA" id="ARBA00022989"/>
    </source>
</evidence>
<comment type="similarity">
    <text evidence="7">Belongs to the DHHC palmitoyltransferase family.</text>
</comment>
<sequence>MVKIFVRLLWKMLRVLIWVEQLVWRCVRLHRVRIVQVVHPLSAALMLLTVGFFVTYEMFYILPECCDVSGIYYKLHCLLILFFIHNIVGNMCKCWLTDTSFVGLPPDRWNPLPAEAPLWHLCTFCQMLVPPRAWHCRLCNCCILKRDHHCNVVANCIGHANQRYFVAFLLHLSLGSCTALVYNVYHMFSQKARLSDPIDFVSMSMGLGQTERAYNLFKNQTLSPHVSWLIITGGILKLTIFATVLATTHLVMQLVMVCRGSCMYYVKDRSYDLGLWNNLRNVLGKRVLWIALSPFVSSPLPHDGVQWLVPSQLSGRKPV</sequence>
<dbReference type="Proteomes" id="UP000295192">
    <property type="component" value="Unassembled WGS sequence"/>
</dbReference>
<dbReference type="InterPro" id="IPR001594">
    <property type="entry name" value="Palmitoyltrfase_DHHC"/>
</dbReference>
<name>A0A484BIW9_DRONA</name>
<organism evidence="9 10">
    <name type="scientific">Drosophila navojoa</name>
    <name type="common">Fruit fly</name>
    <dbReference type="NCBI Taxonomy" id="7232"/>
    <lineage>
        <taxon>Eukaryota</taxon>
        <taxon>Metazoa</taxon>
        <taxon>Ecdysozoa</taxon>
        <taxon>Arthropoda</taxon>
        <taxon>Hexapoda</taxon>
        <taxon>Insecta</taxon>
        <taxon>Pterygota</taxon>
        <taxon>Neoptera</taxon>
        <taxon>Endopterygota</taxon>
        <taxon>Diptera</taxon>
        <taxon>Brachycera</taxon>
        <taxon>Muscomorpha</taxon>
        <taxon>Ephydroidea</taxon>
        <taxon>Drosophilidae</taxon>
        <taxon>Drosophila</taxon>
    </lineage>
</organism>
<feature type="domain" description="Palmitoyltransferase DHHC" evidence="8">
    <location>
        <begin position="120"/>
        <end position="261"/>
    </location>
</feature>
<dbReference type="InterPro" id="IPR039859">
    <property type="entry name" value="PFA4/ZDH16/20/ERF2-like"/>
</dbReference>
<evidence type="ECO:0000259" key="8">
    <source>
        <dbReference type="Pfam" id="PF01529"/>
    </source>
</evidence>
<dbReference type="PANTHER" id="PTHR12246">
    <property type="entry name" value="PALMITOYLTRANSFERASE ZDHHC16"/>
    <property type="match status" value="1"/>
</dbReference>
<feature type="transmembrane region" description="Helical" evidence="7">
    <location>
        <begin position="71"/>
        <end position="88"/>
    </location>
</feature>
<accession>A0A484BIW9</accession>
<evidence type="ECO:0000256" key="1">
    <source>
        <dbReference type="ARBA" id="ARBA00004141"/>
    </source>
</evidence>
<evidence type="ECO:0000313" key="9">
    <source>
        <dbReference type="EMBL" id="TDG48688.1"/>
    </source>
</evidence>
<keyword evidence="3 7" id="KW-0812">Transmembrane</keyword>
<protein>
    <recommendedName>
        <fullName evidence="7">Palmitoyltransferase</fullName>
        <ecNumber evidence="7">2.3.1.225</ecNumber>
    </recommendedName>
</protein>
<keyword evidence="5 7" id="KW-0472">Membrane</keyword>
<comment type="subcellular location">
    <subcellularLocation>
        <location evidence="1">Membrane</location>
        <topology evidence="1">Multi-pass membrane protein</topology>
    </subcellularLocation>
</comment>
<dbReference type="Pfam" id="PF01529">
    <property type="entry name" value="DHHC"/>
    <property type="match status" value="1"/>
</dbReference>
<dbReference type="PROSITE" id="PS50216">
    <property type="entry name" value="DHHC"/>
    <property type="match status" value="1"/>
</dbReference>
<dbReference type="GO" id="GO:0016020">
    <property type="term" value="C:membrane"/>
    <property type="evidence" value="ECO:0007669"/>
    <property type="project" value="UniProtKB-SubCell"/>
</dbReference>
<keyword evidence="4 7" id="KW-1133">Transmembrane helix</keyword>
<evidence type="ECO:0000256" key="7">
    <source>
        <dbReference type="RuleBase" id="RU079119"/>
    </source>
</evidence>
<comment type="catalytic activity">
    <reaction evidence="7">
        <text>L-cysteinyl-[protein] + hexadecanoyl-CoA = S-hexadecanoyl-L-cysteinyl-[protein] + CoA</text>
        <dbReference type="Rhea" id="RHEA:36683"/>
        <dbReference type="Rhea" id="RHEA-COMP:10131"/>
        <dbReference type="Rhea" id="RHEA-COMP:11032"/>
        <dbReference type="ChEBI" id="CHEBI:29950"/>
        <dbReference type="ChEBI" id="CHEBI:57287"/>
        <dbReference type="ChEBI" id="CHEBI:57379"/>
        <dbReference type="ChEBI" id="CHEBI:74151"/>
        <dbReference type="EC" id="2.3.1.225"/>
    </reaction>
</comment>
<dbReference type="OMA" id="RRFWIFF"/>
<feature type="transmembrane region" description="Helical" evidence="7">
    <location>
        <begin position="37"/>
        <end position="59"/>
    </location>
</feature>
<comment type="domain">
    <text evidence="7">The DHHC domain is required for palmitoyltransferase activity.</text>
</comment>
<dbReference type="KEGG" id="dnv:108651882"/>
<proteinExistence type="inferred from homology"/>
<evidence type="ECO:0000256" key="5">
    <source>
        <dbReference type="ARBA" id="ARBA00023136"/>
    </source>
</evidence>
<dbReference type="AlphaFoldDB" id="A0A484BIW9"/>
<gene>
    <name evidence="9" type="ORF">AWZ03_004800</name>
</gene>
<evidence type="ECO:0000256" key="6">
    <source>
        <dbReference type="ARBA" id="ARBA00023315"/>
    </source>
</evidence>
<evidence type="ECO:0000256" key="2">
    <source>
        <dbReference type="ARBA" id="ARBA00022679"/>
    </source>
</evidence>
<feature type="transmembrane region" description="Helical" evidence="7">
    <location>
        <begin position="226"/>
        <end position="246"/>
    </location>
</feature>
<feature type="transmembrane region" description="Helical" evidence="7">
    <location>
        <begin position="164"/>
        <end position="185"/>
    </location>
</feature>
<comment type="caution">
    <text evidence="9">The sequence shown here is derived from an EMBL/GenBank/DDBJ whole genome shotgun (WGS) entry which is preliminary data.</text>
</comment>
<dbReference type="GO" id="GO:0019706">
    <property type="term" value="F:protein-cysteine S-palmitoyltransferase activity"/>
    <property type="evidence" value="ECO:0007669"/>
    <property type="project" value="UniProtKB-EC"/>
</dbReference>
<dbReference type="OrthoDB" id="302728at2759"/>
<dbReference type="EC" id="2.3.1.225" evidence="7"/>
<reference evidence="9 10" key="1">
    <citation type="journal article" date="2019" name="J. Hered.">
        <title>An Improved Genome Assembly for Drosophila navojoa, the Basal Species in the mojavensis Cluster.</title>
        <authorList>
            <person name="Vanderlinde T."/>
            <person name="Dupim E.G."/>
            <person name="Nazario-Yepiz N.O."/>
            <person name="Carvalho A.B."/>
        </authorList>
    </citation>
    <scope>NUCLEOTIDE SEQUENCE [LARGE SCALE GENOMIC DNA]</scope>
    <source>
        <strain evidence="9">Navoj_Jal97</strain>
        <tissue evidence="9">Whole organism</tissue>
    </source>
</reference>
<evidence type="ECO:0000256" key="3">
    <source>
        <dbReference type="ARBA" id="ARBA00022692"/>
    </source>
</evidence>
<keyword evidence="6 7" id="KW-0012">Acyltransferase</keyword>